<feature type="compositionally biased region" description="Pro residues" evidence="1">
    <location>
        <begin position="145"/>
        <end position="156"/>
    </location>
</feature>
<dbReference type="EC" id="6.2.1.3" evidence="2"/>
<evidence type="ECO:0000256" key="1">
    <source>
        <dbReference type="SAM" id="MobiDB-lite"/>
    </source>
</evidence>
<feature type="region of interest" description="Disordered" evidence="1">
    <location>
        <begin position="128"/>
        <end position="190"/>
    </location>
</feature>
<sequence length="228" mass="24085">MIERLPRTLDLAAPALRTARDVTRSGAVQGLLAAFRPAARTVSEVSDPLGAALADLRPVARCVADNVAPVLRATVPDGRHSTGQPVWRDAASLAVGLNSSVASFDQNGYFVRYLLGLGNQLVTTSATAGGEVQGRSELPIQGSSPPKPSSTPPYRPDVPCETQRRVDLETTPRPFRASRRNAPIDPRAVAREARRLLPESGDGAARGGRQAALRQTLGALLGQGEDGR</sequence>
<dbReference type="Proteomes" id="UP000005143">
    <property type="component" value="Unassembled WGS sequence"/>
</dbReference>
<dbReference type="EMBL" id="AGUD01000080">
    <property type="protein sequence ID" value="EHN11672.1"/>
    <property type="molecule type" value="Genomic_DNA"/>
</dbReference>
<dbReference type="GO" id="GO:0004467">
    <property type="term" value="F:long-chain fatty acid-CoA ligase activity"/>
    <property type="evidence" value="ECO:0007669"/>
    <property type="project" value="UniProtKB-EC"/>
</dbReference>
<dbReference type="AlphaFoldDB" id="H0E3S8"/>
<gene>
    <name evidence="2" type="ORF">PAI11_14520</name>
</gene>
<comment type="caution">
    <text evidence="2">The sequence shown here is derived from an EMBL/GenBank/DDBJ whole genome shotgun (WGS) entry which is preliminary data.</text>
</comment>
<accession>H0E3S8</accession>
<name>H0E3S8_9ACTN</name>
<keyword evidence="3" id="KW-1185">Reference proteome</keyword>
<organism evidence="2 3">
    <name type="scientific">Patulibacter medicamentivorans</name>
    <dbReference type="NCBI Taxonomy" id="1097667"/>
    <lineage>
        <taxon>Bacteria</taxon>
        <taxon>Bacillati</taxon>
        <taxon>Actinomycetota</taxon>
        <taxon>Thermoleophilia</taxon>
        <taxon>Solirubrobacterales</taxon>
        <taxon>Patulibacteraceae</taxon>
        <taxon>Patulibacter</taxon>
    </lineage>
</organism>
<protein>
    <submittedName>
        <fullName evidence="2">Long-chain-fatty-acid--CoA ligase</fullName>
        <ecNumber evidence="2">6.2.1.3</ecNumber>
    </submittedName>
</protein>
<evidence type="ECO:0000313" key="2">
    <source>
        <dbReference type="EMBL" id="EHN11672.1"/>
    </source>
</evidence>
<reference evidence="2 3" key="1">
    <citation type="journal article" date="2013" name="Biodegradation">
        <title>Quantitative proteomic analysis of ibuprofen-degrading Patulibacter sp. strain I11.</title>
        <authorList>
            <person name="Almeida B."/>
            <person name="Kjeldal H."/>
            <person name="Lolas I."/>
            <person name="Knudsen A.D."/>
            <person name="Carvalho G."/>
            <person name="Nielsen K.L."/>
            <person name="Barreto Crespo M.T."/>
            <person name="Stensballe A."/>
            <person name="Nielsen J.L."/>
        </authorList>
    </citation>
    <scope>NUCLEOTIDE SEQUENCE [LARGE SCALE GENOMIC DNA]</scope>
    <source>
        <strain evidence="2 3">I11</strain>
    </source>
</reference>
<evidence type="ECO:0000313" key="3">
    <source>
        <dbReference type="Proteomes" id="UP000005143"/>
    </source>
</evidence>
<proteinExistence type="predicted"/>
<keyword evidence="2" id="KW-0436">Ligase</keyword>